<feature type="transmembrane region" description="Helical" evidence="7">
    <location>
        <begin position="351"/>
        <end position="370"/>
    </location>
</feature>
<feature type="transmembrane region" description="Helical" evidence="7">
    <location>
        <begin position="295"/>
        <end position="316"/>
    </location>
</feature>
<dbReference type="PROSITE" id="PS50850">
    <property type="entry name" value="MFS"/>
    <property type="match status" value="1"/>
</dbReference>
<evidence type="ECO:0000256" key="1">
    <source>
        <dbReference type="ARBA" id="ARBA00004651"/>
    </source>
</evidence>
<feature type="transmembrane region" description="Helical" evidence="7">
    <location>
        <begin position="323"/>
        <end position="345"/>
    </location>
</feature>
<reference evidence="9" key="1">
    <citation type="submission" date="2018-12" db="EMBL/GenBank/DDBJ databases">
        <title>Novel natural products biosynthetic potential of the class Ktedonobacteria.</title>
        <authorList>
            <person name="Zheng Y."/>
            <person name="Saitou A."/>
            <person name="Wang C.M."/>
            <person name="Toyoda A."/>
            <person name="Minakuchi Y."/>
            <person name="Sekiguchi Y."/>
            <person name="Ueda K."/>
            <person name="Takano H."/>
            <person name="Sakai Y."/>
            <person name="Yokota A."/>
            <person name="Yabe S."/>
        </authorList>
    </citation>
    <scope>NUCLEOTIDE SEQUENCE</scope>
    <source>
        <strain evidence="9">COM3</strain>
    </source>
</reference>
<name>A0A455SDS1_9CHLR</name>
<evidence type="ECO:0000313" key="9">
    <source>
        <dbReference type="EMBL" id="BBH86597.1"/>
    </source>
</evidence>
<dbReference type="InterPro" id="IPR020846">
    <property type="entry name" value="MFS_dom"/>
</dbReference>
<dbReference type="Gene3D" id="1.20.1250.20">
    <property type="entry name" value="MFS general substrate transporter like domains"/>
    <property type="match status" value="1"/>
</dbReference>
<sequence>MSLRQVVVIVLGVLLNGLNSSMIAVALVPISATYHVNSQATAWLVSGLYLATSVAQPTMGRLADLLGPKRVFCFGLVLTGLAGLGAWFAPDLGWLIAARVVLGIGTSAAYPSGLALVRRNERDGEGIRTSVVLGAITISSQVCTAFGPSVGGFLITWFGWQSIFLVNVPVTLLGLLGALFWLPGDQQAIRGNLRSVLRSLDSLGIALFCAMMIALLLFLMRLSSGIAWGPLVIALLTGGLLFWREWRCTTPFIDIRMLASHGGLLMTYGRYIATYLVFYSVFYGYSQWLEQGRGLAPDMAGLVMLPVAAVGALTAALMTKKLVIWRGLLGGALFMLIGTGLLQFAGSTASLWLLALIAAVLGIPNGLSNVSNQNALYLQAPASQMGAAAGLLRTSQYVGAILASSLISINYHQQATDAGLHHLGLYLTGVSVLVLIVVLIDPKLRALSDHLVKKVSTQKGEKEYVRSTR</sequence>
<evidence type="ECO:0000259" key="8">
    <source>
        <dbReference type="PROSITE" id="PS50850"/>
    </source>
</evidence>
<keyword evidence="6 7" id="KW-0472">Membrane</keyword>
<dbReference type="InterPro" id="IPR011701">
    <property type="entry name" value="MFS"/>
</dbReference>
<feature type="transmembrane region" description="Helical" evidence="7">
    <location>
        <begin position="423"/>
        <end position="440"/>
    </location>
</feature>
<proteinExistence type="predicted"/>
<evidence type="ECO:0000256" key="5">
    <source>
        <dbReference type="ARBA" id="ARBA00022989"/>
    </source>
</evidence>
<feature type="domain" description="Major facilitator superfamily (MFS) profile" evidence="8">
    <location>
        <begin position="5"/>
        <end position="446"/>
    </location>
</feature>
<comment type="subcellular location">
    <subcellularLocation>
        <location evidence="1">Cell membrane</location>
        <topology evidence="1">Multi-pass membrane protein</topology>
    </subcellularLocation>
</comment>
<dbReference type="AlphaFoldDB" id="A0A455SDS1"/>
<feature type="transmembrane region" description="Helical" evidence="7">
    <location>
        <begin position="203"/>
        <end position="220"/>
    </location>
</feature>
<dbReference type="Gene3D" id="1.20.1720.10">
    <property type="entry name" value="Multidrug resistance protein D"/>
    <property type="match status" value="1"/>
</dbReference>
<feature type="transmembrane region" description="Helical" evidence="7">
    <location>
        <begin position="163"/>
        <end position="182"/>
    </location>
</feature>
<organism evidence="9">
    <name type="scientific">Thermosporothrix sp. COM3</name>
    <dbReference type="NCBI Taxonomy" id="2490863"/>
    <lineage>
        <taxon>Bacteria</taxon>
        <taxon>Bacillati</taxon>
        <taxon>Chloroflexota</taxon>
        <taxon>Ktedonobacteria</taxon>
        <taxon>Ktedonobacterales</taxon>
        <taxon>Thermosporotrichaceae</taxon>
        <taxon>Thermosporothrix</taxon>
    </lineage>
</organism>
<dbReference type="EMBL" id="AP019376">
    <property type="protein sequence ID" value="BBH86597.1"/>
    <property type="molecule type" value="Genomic_DNA"/>
</dbReference>
<feature type="transmembrane region" description="Helical" evidence="7">
    <location>
        <begin position="264"/>
        <end position="283"/>
    </location>
</feature>
<dbReference type="CDD" id="cd17321">
    <property type="entry name" value="MFS_MMR_MDR_like"/>
    <property type="match status" value="1"/>
</dbReference>
<keyword evidence="5 7" id="KW-1133">Transmembrane helix</keyword>
<evidence type="ECO:0000256" key="2">
    <source>
        <dbReference type="ARBA" id="ARBA00022448"/>
    </source>
</evidence>
<dbReference type="PANTHER" id="PTHR42718">
    <property type="entry name" value="MAJOR FACILITATOR SUPERFAMILY MULTIDRUG TRANSPORTER MFSC"/>
    <property type="match status" value="1"/>
</dbReference>
<keyword evidence="3" id="KW-1003">Cell membrane</keyword>
<dbReference type="SUPFAM" id="SSF103473">
    <property type="entry name" value="MFS general substrate transporter"/>
    <property type="match status" value="1"/>
</dbReference>
<dbReference type="GO" id="GO:0005886">
    <property type="term" value="C:plasma membrane"/>
    <property type="evidence" value="ECO:0007669"/>
    <property type="project" value="UniProtKB-SubCell"/>
</dbReference>
<dbReference type="Pfam" id="PF07690">
    <property type="entry name" value="MFS_1"/>
    <property type="match status" value="1"/>
</dbReference>
<dbReference type="InterPro" id="IPR036259">
    <property type="entry name" value="MFS_trans_sf"/>
</dbReference>
<accession>A0A455SDS1</accession>
<feature type="transmembrane region" description="Helical" evidence="7">
    <location>
        <begin position="40"/>
        <end position="59"/>
    </location>
</feature>
<gene>
    <name evidence="9" type="ORF">KTC_13480</name>
</gene>
<keyword evidence="2" id="KW-0813">Transport</keyword>
<feature type="transmembrane region" description="Helical" evidence="7">
    <location>
        <begin position="129"/>
        <end position="157"/>
    </location>
</feature>
<dbReference type="GO" id="GO:0022857">
    <property type="term" value="F:transmembrane transporter activity"/>
    <property type="evidence" value="ECO:0007669"/>
    <property type="project" value="InterPro"/>
</dbReference>
<evidence type="ECO:0000256" key="6">
    <source>
        <dbReference type="ARBA" id="ARBA00023136"/>
    </source>
</evidence>
<feature type="transmembrane region" description="Helical" evidence="7">
    <location>
        <begin position="96"/>
        <end position="117"/>
    </location>
</feature>
<evidence type="ECO:0000256" key="4">
    <source>
        <dbReference type="ARBA" id="ARBA00022692"/>
    </source>
</evidence>
<protein>
    <submittedName>
        <fullName evidence="9">MFS transporter</fullName>
    </submittedName>
</protein>
<keyword evidence="4 7" id="KW-0812">Transmembrane</keyword>
<dbReference type="PANTHER" id="PTHR42718:SF46">
    <property type="entry name" value="BLR6921 PROTEIN"/>
    <property type="match status" value="1"/>
</dbReference>
<feature type="transmembrane region" description="Helical" evidence="7">
    <location>
        <begin position="7"/>
        <end position="28"/>
    </location>
</feature>
<evidence type="ECO:0000256" key="3">
    <source>
        <dbReference type="ARBA" id="ARBA00022475"/>
    </source>
</evidence>
<feature type="transmembrane region" description="Helical" evidence="7">
    <location>
        <begin position="71"/>
        <end position="90"/>
    </location>
</feature>
<evidence type="ECO:0000256" key="7">
    <source>
        <dbReference type="SAM" id="Phobius"/>
    </source>
</evidence>
<feature type="transmembrane region" description="Helical" evidence="7">
    <location>
        <begin position="226"/>
        <end position="243"/>
    </location>
</feature>